<accession>A0A1I8AA86</accession>
<evidence type="ECO:0000313" key="2">
    <source>
        <dbReference type="Proteomes" id="UP000095287"/>
    </source>
</evidence>
<feature type="region of interest" description="Disordered" evidence="1">
    <location>
        <begin position="26"/>
        <end position="46"/>
    </location>
</feature>
<sequence length="149" mass="15936">MARGDGADQGSPQSSPPILVREWHVATARTSSPSEGSSSAWKSSVSAPKTGVALLALGGFTATMPKKSRPSSVSVPVLSKHTVLMAPQVLMVDGSMQKICFRRRRICAFKMPMLMAAGRAGGTTMVMMSSERTTIFLMAEPRMIMMVMV</sequence>
<organism evidence="2 3">
    <name type="scientific">Steinernema glaseri</name>
    <dbReference type="NCBI Taxonomy" id="37863"/>
    <lineage>
        <taxon>Eukaryota</taxon>
        <taxon>Metazoa</taxon>
        <taxon>Ecdysozoa</taxon>
        <taxon>Nematoda</taxon>
        <taxon>Chromadorea</taxon>
        <taxon>Rhabditida</taxon>
        <taxon>Tylenchina</taxon>
        <taxon>Panagrolaimomorpha</taxon>
        <taxon>Strongyloidoidea</taxon>
        <taxon>Steinernematidae</taxon>
        <taxon>Steinernema</taxon>
    </lineage>
</organism>
<name>A0A1I8AA86_9BILA</name>
<reference evidence="3" key="1">
    <citation type="submission" date="2016-11" db="UniProtKB">
        <authorList>
            <consortium name="WormBaseParasite"/>
        </authorList>
    </citation>
    <scope>IDENTIFICATION</scope>
</reference>
<evidence type="ECO:0000256" key="1">
    <source>
        <dbReference type="SAM" id="MobiDB-lite"/>
    </source>
</evidence>
<evidence type="ECO:0000313" key="3">
    <source>
        <dbReference type="WBParaSite" id="L893_g3527.t1"/>
    </source>
</evidence>
<feature type="compositionally biased region" description="Low complexity" evidence="1">
    <location>
        <begin position="31"/>
        <end position="46"/>
    </location>
</feature>
<dbReference type="Proteomes" id="UP000095287">
    <property type="component" value="Unplaced"/>
</dbReference>
<proteinExistence type="predicted"/>
<dbReference type="WBParaSite" id="L893_g3527.t1">
    <property type="protein sequence ID" value="L893_g3527.t1"/>
    <property type="gene ID" value="L893_g3527"/>
</dbReference>
<keyword evidence="2" id="KW-1185">Reference proteome</keyword>
<protein>
    <submittedName>
        <fullName evidence="3">Uncharacterized protein</fullName>
    </submittedName>
</protein>
<dbReference type="AlphaFoldDB" id="A0A1I8AA86"/>